<accession>A0A1A8EJL3</accession>
<feature type="compositionally biased region" description="Low complexity" evidence="1">
    <location>
        <begin position="97"/>
        <end position="110"/>
    </location>
</feature>
<proteinExistence type="predicted"/>
<dbReference type="EMBL" id="HAEB01000089">
    <property type="protein sequence ID" value="SBQ46473.1"/>
    <property type="molecule type" value="Transcribed_RNA"/>
</dbReference>
<reference evidence="2" key="1">
    <citation type="submission" date="2016-05" db="EMBL/GenBank/DDBJ databases">
        <authorList>
            <person name="Lavstsen T."/>
            <person name="Jespersen J.S."/>
        </authorList>
    </citation>
    <scope>NUCLEOTIDE SEQUENCE</scope>
    <source>
        <tissue evidence="2">Brain</tissue>
    </source>
</reference>
<reference evidence="2" key="2">
    <citation type="submission" date="2016-06" db="EMBL/GenBank/DDBJ databases">
        <title>The genome of a short-lived fish provides insights into sex chromosome evolution and the genetic control of aging.</title>
        <authorList>
            <person name="Reichwald K."/>
            <person name="Felder M."/>
            <person name="Petzold A."/>
            <person name="Koch P."/>
            <person name="Groth M."/>
            <person name="Platzer M."/>
        </authorList>
    </citation>
    <scope>NUCLEOTIDE SEQUENCE</scope>
    <source>
        <tissue evidence="2">Brain</tissue>
    </source>
</reference>
<gene>
    <name evidence="2" type="primary">SUB1B</name>
</gene>
<evidence type="ECO:0000313" key="2">
    <source>
        <dbReference type="EMBL" id="SBQ46473.1"/>
    </source>
</evidence>
<dbReference type="AlphaFoldDB" id="A0A1A8EJL3"/>
<protein>
    <submittedName>
        <fullName evidence="2">SUB1 homolog b</fullName>
    </submittedName>
</protein>
<feature type="compositionally biased region" description="Basic residues" evidence="1">
    <location>
        <begin position="70"/>
        <end position="88"/>
    </location>
</feature>
<name>A0A1A8EJL3_9TELE</name>
<feature type="region of interest" description="Disordered" evidence="1">
    <location>
        <begin position="68"/>
        <end position="116"/>
    </location>
</feature>
<organism evidence="2">
    <name type="scientific">Nothobranchius korthausae</name>
    <dbReference type="NCBI Taxonomy" id="1143690"/>
    <lineage>
        <taxon>Eukaryota</taxon>
        <taxon>Metazoa</taxon>
        <taxon>Chordata</taxon>
        <taxon>Craniata</taxon>
        <taxon>Vertebrata</taxon>
        <taxon>Euteleostomi</taxon>
        <taxon>Actinopterygii</taxon>
        <taxon>Neopterygii</taxon>
        <taxon>Teleostei</taxon>
        <taxon>Neoteleostei</taxon>
        <taxon>Acanthomorphata</taxon>
        <taxon>Ovalentaria</taxon>
        <taxon>Atherinomorphae</taxon>
        <taxon>Cyprinodontiformes</taxon>
        <taxon>Nothobranchiidae</taxon>
        <taxon>Nothobranchius</taxon>
    </lineage>
</organism>
<sequence length="116" mass="13109">MIKSVSYRCARPVQCAAVLHPNLSPTRFMSTKKKTSVTCLKPRCSSISSQCPSQRKCCPPHLEVTLTVKSRQRQREKSRHHPRNQPRKPRVEKVQSRAARPRAAGTTATTCSRSVR</sequence>
<evidence type="ECO:0000256" key="1">
    <source>
        <dbReference type="SAM" id="MobiDB-lite"/>
    </source>
</evidence>